<feature type="compositionally biased region" description="Basic and acidic residues" evidence="5">
    <location>
        <begin position="25"/>
        <end position="36"/>
    </location>
</feature>
<feature type="transmembrane region" description="Helical" evidence="6">
    <location>
        <begin position="328"/>
        <end position="353"/>
    </location>
</feature>
<feature type="compositionally biased region" description="Polar residues" evidence="5">
    <location>
        <begin position="37"/>
        <end position="47"/>
    </location>
</feature>
<comment type="subcellular location">
    <subcellularLocation>
        <location evidence="1">Membrane</location>
        <topology evidence="1">Multi-pass membrane protein</topology>
    </subcellularLocation>
</comment>
<evidence type="ECO:0000256" key="2">
    <source>
        <dbReference type="ARBA" id="ARBA00022692"/>
    </source>
</evidence>
<organism evidence="7 8">
    <name type="scientific">Scytalidium lignicola</name>
    <name type="common">Hyphomycete</name>
    <dbReference type="NCBI Taxonomy" id="5539"/>
    <lineage>
        <taxon>Eukaryota</taxon>
        <taxon>Fungi</taxon>
        <taxon>Dikarya</taxon>
        <taxon>Ascomycota</taxon>
        <taxon>Pezizomycotina</taxon>
        <taxon>Leotiomycetes</taxon>
        <taxon>Leotiomycetes incertae sedis</taxon>
        <taxon>Scytalidium</taxon>
    </lineage>
</organism>
<comment type="caution">
    <text evidence="7">The sequence shown here is derived from an EMBL/GenBank/DDBJ whole genome shotgun (WGS) entry which is preliminary data.</text>
</comment>
<dbReference type="EMBL" id="NCSJ02000008">
    <property type="protein sequence ID" value="RFU35478.1"/>
    <property type="molecule type" value="Genomic_DNA"/>
</dbReference>
<dbReference type="GO" id="GO:0005886">
    <property type="term" value="C:plasma membrane"/>
    <property type="evidence" value="ECO:0007669"/>
    <property type="project" value="TreeGrafter"/>
</dbReference>
<dbReference type="PANTHER" id="PTHR23502:SF12">
    <property type="entry name" value="MULTIDRUG TRANSPORTER, PUTATIVE (AFU_ORTHOLOGUE AFUA_1G06440)-RELATED"/>
    <property type="match status" value="1"/>
</dbReference>
<dbReference type="AlphaFoldDB" id="A0A3E2HQ39"/>
<feature type="transmembrane region" description="Helical" evidence="6">
    <location>
        <begin position="160"/>
        <end position="179"/>
    </location>
</feature>
<evidence type="ECO:0000256" key="6">
    <source>
        <dbReference type="SAM" id="Phobius"/>
    </source>
</evidence>
<dbReference type="InterPro" id="IPR011701">
    <property type="entry name" value="MFS"/>
</dbReference>
<reference evidence="7 8" key="1">
    <citation type="submission" date="2018-05" db="EMBL/GenBank/DDBJ databases">
        <title>Draft genome sequence of Scytalidium lignicola DSM 105466, a ubiquitous saprotrophic fungus.</title>
        <authorList>
            <person name="Buettner E."/>
            <person name="Gebauer A.M."/>
            <person name="Hofrichter M."/>
            <person name="Liers C."/>
            <person name="Kellner H."/>
        </authorList>
    </citation>
    <scope>NUCLEOTIDE SEQUENCE [LARGE SCALE GENOMIC DNA]</scope>
    <source>
        <strain evidence="7 8">DSM 105466</strain>
    </source>
</reference>
<feature type="region of interest" description="Disordered" evidence="5">
    <location>
        <begin position="542"/>
        <end position="561"/>
    </location>
</feature>
<keyword evidence="4 6" id="KW-0472">Membrane</keyword>
<name>A0A3E2HQ39_SCYLI</name>
<evidence type="ECO:0000256" key="1">
    <source>
        <dbReference type="ARBA" id="ARBA00004141"/>
    </source>
</evidence>
<dbReference type="FunFam" id="1.20.1250.20:FF:000011">
    <property type="entry name" value="MFS multidrug transporter, putative"/>
    <property type="match status" value="1"/>
</dbReference>
<dbReference type="OrthoDB" id="3365399at2759"/>
<sequence length="593" mass="65547">MSEPRDPEKHCLPGSSDSTLAHNSLKKEELEGDHITRSPTSSTESTYSHVSIHLAPIAPSQLERAVTADSGISAHHVAGPELTYTRTGTSMGSRASRHPSFEVDFSADDPEDPRNWPLWYKGMIIAFVSFGTWTVVLYSTSYTSSLPGMMQALHESNETIGTLGVTTYLIGLACGSLILAPLSEIYGRRPVYLISLAVAGAAMISNAPGTVSDIVHENYRALAFSIWSIGPMNGPVTGPLIGGFTAQYLGWRWTNWLVMILSGAGWAMCATIKETYAPSILKRRVKKLREETGDDRWWCRYEENNVPALEVLKTNIVRPFVLTLTEPILWFWDTYIAVIYAILYLCFVAYPIIYTDDRGWSLGISGLAFTGIGTGTVMGICAEPLIRRWINSHPKEPETGRVAPEASICIVCVAAFLCPIGQLWFSWTCYPTTIHWVWPILAGIPFGMGNCLVFIYASNYLAGAYGIYTASALAGNTVIRSIAGGTLPLAGPAMYSKLGPQWAGTLLGLAQVVLIPIPFVFYKWGKAIRMRSPLIRKLREDQEKGERRAEKARRRQERKNAGRIEAVVMEEVDAGDIDEKRPAQYEETMDKEE</sequence>
<dbReference type="CDD" id="cd17323">
    <property type="entry name" value="MFS_Tpo1_MDR_like"/>
    <property type="match status" value="1"/>
</dbReference>
<evidence type="ECO:0008006" key="9">
    <source>
        <dbReference type="Google" id="ProtNLM"/>
    </source>
</evidence>
<feature type="transmembrane region" description="Helical" evidence="6">
    <location>
        <begin position="191"/>
        <end position="209"/>
    </location>
</feature>
<dbReference type="Gene3D" id="1.20.1250.20">
    <property type="entry name" value="MFS general substrate transporter like domains"/>
    <property type="match status" value="1"/>
</dbReference>
<evidence type="ECO:0000256" key="3">
    <source>
        <dbReference type="ARBA" id="ARBA00022989"/>
    </source>
</evidence>
<evidence type="ECO:0000313" key="8">
    <source>
        <dbReference type="Proteomes" id="UP000258309"/>
    </source>
</evidence>
<feature type="non-terminal residue" evidence="7">
    <location>
        <position position="593"/>
    </location>
</feature>
<dbReference type="GO" id="GO:0022857">
    <property type="term" value="F:transmembrane transporter activity"/>
    <property type="evidence" value="ECO:0007669"/>
    <property type="project" value="InterPro"/>
</dbReference>
<protein>
    <recommendedName>
        <fullName evidence="9">Major facilitator superfamily (MFS) profile domain-containing protein</fullName>
    </recommendedName>
</protein>
<feature type="transmembrane region" description="Helical" evidence="6">
    <location>
        <begin position="359"/>
        <end position="381"/>
    </location>
</feature>
<feature type="transmembrane region" description="Helical" evidence="6">
    <location>
        <begin position="502"/>
        <end position="522"/>
    </location>
</feature>
<feature type="transmembrane region" description="Helical" evidence="6">
    <location>
        <begin position="436"/>
        <end position="457"/>
    </location>
</feature>
<gene>
    <name evidence="7" type="ORF">B7463_g910</name>
</gene>
<feature type="compositionally biased region" description="Basic and acidic residues" evidence="5">
    <location>
        <begin position="1"/>
        <end position="11"/>
    </location>
</feature>
<feature type="region of interest" description="Disordered" evidence="5">
    <location>
        <begin position="1"/>
        <end position="47"/>
    </location>
</feature>
<dbReference type="InterPro" id="IPR036259">
    <property type="entry name" value="MFS_trans_sf"/>
</dbReference>
<keyword evidence="3 6" id="KW-1133">Transmembrane helix</keyword>
<feature type="transmembrane region" description="Helical" evidence="6">
    <location>
        <begin position="464"/>
        <end position="482"/>
    </location>
</feature>
<evidence type="ECO:0000313" key="7">
    <source>
        <dbReference type="EMBL" id="RFU35478.1"/>
    </source>
</evidence>
<dbReference type="SUPFAM" id="SSF103473">
    <property type="entry name" value="MFS general substrate transporter"/>
    <property type="match status" value="1"/>
</dbReference>
<dbReference type="OMA" id="WSRYDQK"/>
<feature type="non-terminal residue" evidence="7">
    <location>
        <position position="1"/>
    </location>
</feature>
<dbReference type="STRING" id="5539.A0A3E2HQ39"/>
<proteinExistence type="predicted"/>
<keyword evidence="8" id="KW-1185">Reference proteome</keyword>
<evidence type="ECO:0000256" key="4">
    <source>
        <dbReference type="ARBA" id="ARBA00023136"/>
    </source>
</evidence>
<keyword evidence="2 6" id="KW-0812">Transmembrane</keyword>
<evidence type="ECO:0000256" key="5">
    <source>
        <dbReference type="SAM" id="MobiDB-lite"/>
    </source>
</evidence>
<accession>A0A3E2HQ39</accession>
<dbReference type="PANTHER" id="PTHR23502">
    <property type="entry name" value="MAJOR FACILITATOR SUPERFAMILY"/>
    <property type="match status" value="1"/>
</dbReference>
<dbReference type="Proteomes" id="UP000258309">
    <property type="component" value="Unassembled WGS sequence"/>
</dbReference>
<dbReference type="Pfam" id="PF07690">
    <property type="entry name" value="MFS_1"/>
    <property type="match status" value="1"/>
</dbReference>
<feature type="transmembrane region" description="Helical" evidence="6">
    <location>
        <begin position="118"/>
        <end position="140"/>
    </location>
</feature>
<feature type="transmembrane region" description="Helical" evidence="6">
    <location>
        <begin position="402"/>
        <end position="424"/>
    </location>
</feature>